<evidence type="ECO:0000313" key="5">
    <source>
        <dbReference type="Proteomes" id="UP000621307"/>
    </source>
</evidence>
<keyword evidence="2" id="KW-0012">Acyltransferase</keyword>
<dbReference type="Pfam" id="PF00583">
    <property type="entry name" value="Acetyltransf_1"/>
    <property type="match status" value="1"/>
</dbReference>
<dbReference type="Proteomes" id="UP000621307">
    <property type="component" value="Unassembled WGS sequence"/>
</dbReference>
<keyword evidence="5" id="KW-1185">Reference proteome</keyword>
<accession>A0ABR8BB31</accession>
<dbReference type="InterPro" id="IPR016181">
    <property type="entry name" value="Acyl_CoA_acyltransferase"/>
</dbReference>
<dbReference type="SUPFAM" id="SSF55729">
    <property type="entry name" value="Acyl-CoA N-acyltransferases (Nat)"/>
    <property type="match status" value="1"/>
</dbReference>
<comment type="caution">
    <text evidence="4">The sequence shown here is derived from an EMBL/GenBank/DDBJ whole genome shotgun (WGS) entry which is preliminary data.</text>
</comment>
<proteinExistence type="predicted"/>
<evidence type="ECO:0000259" key="3">
    <source>
        <dbReference type="PROSITE" id="PS51186"/>
    </source>
</evidence>
<evidence type="ECO:0000256" key="1">
    <source>
        <dbReference type="ARBA" id="ARBA00022679"/>
    </source>
</evidence>
<dbReference type="PANTHER" id="PTHR43877:SF1">
    <property type="entry name" value="ACETYLTRANSFERASE"/>
    <property type="match status" value="1"/>
</dbReference>
<evidence type="ECO:0000256" key="2">
    <source>
        <dbReference type="ARBA" id="ARBA00023315"/>
    </source>
</evidence>
<dbReference type="InterPro" id="IPR050832">
    <property type="entry name" value="Bact_Acetyltransf"/>
</dbReference>
<organism evidence="4 5">
    <name type="scientific">Nostoc parmelioides FACHB-3921</name>
    <dbReference type="NCBI Taxonomy" id="2692909"/>
    <lineage>
        <taxon>Bacteria</taxon>
        <taxon>Bacillati</taxon>
        <taxon>Cyanobacteriota</taxon>
        <taxon>Cyanophyceae</taxon>
        <taxon>Nostocales</taxon>
        <taxon>Nostocaceae</taxon>
        <taxon>Nostoc</taxon>
    </lineage>
</organism>
<reference evidence="4 5" key="1">
    <citation type="journal article" date="2020" name="ISME J.">
        <title>Comparative genomics reveals insights into cyanobacterial evolution and habitat adaptation.</title>
        <authorList>
            <person name="Chen M.Y."/>
            <person name="Teng W.K."/>
            <person name="Zhao L."/>
            <person name="Hu C.X."/>
            <person name="Zhou Y.K."/>
            <person name="Han B.P."/>
            <person name="Song L.R."/>
            <person name="Shu W.S."/>
        </authorList>
    </citation>
    <scope>NUCLEOTIDE SEQUENCE [LARGE SCALE GENOMIC DNA]</scope>
    <source>
        <strain evidence="4 5">FACHB-3921</strain>
    </source>
</reference>
<dbReference type="RefSeq" id="WP_190566700.1">
    <property type="nucleotide sequence ID" value="NZ_JACJQL010000008.1"/>
</dbReference>
<dbReference type="InterPro" id="IPR000182">
    <property type="entry name" value="GNAT_dom"/>
</dbReference>
<evidence type="ECO:0000313" key="4">
    <source>
        <dbReference type="EMBL" id="MBD2251293.1"/>
    </source>
</evidence>
<dbReference type="EMBL" id="JACJQL010000008">
    <property type="protein sequence ID" value="MBD2251293.1"/>
    <property type="molecule type" value="Genomic_DNA"/>
</dbReference>
<dbReference type="Gene3D" id="3.40.630.30">
    <property type="match status" value="1"/>
</dbReference>
<sequence length="153" mass="17275">MALEIRIATHEDWSVLNQLYADMDGEPPLPNDDLEKIFAEIAQVPNYHIYIAYLNQQPVGTFSLLYAPTMMHRGYHKFAVLDSVTVISSMRGEGIGSQMVKAALKLSADAGCYKVMLSSNLKRDRAHQFYQSLGFEQHGWSFKCVLQPTQNFG</sequence>
<dbReference type="PANTHER" id="PTHR43877">
    <property type="entry name" value="AMINOALKYLPHOSPHONATE N-ACETYLTRANSFERASE-RELATED-RELATED"/>
    <property type="match status" value="1"/>
</dbReference>
<dbReference type="CDD" id="cd04301">
    <property type="entry name" value="NAT_SF"/>
    <property type="match status" value="1"/>
</dbReference>
<keyword evidence="1" id="KW-0808">Transferase</keyword>
<gene>
    <name evidence="4" type="ORF">H6G14_08215</name>
</gene>
<dbReference type="PROSITE" id="PS51186">
    <property type="entry name" value="GNAT"/>
    <property type="match status" value="1"/>
</dbReference>
<name>A0ABR8BB31_9NOSO</name>
<protein>
    <submittedName>
        <fullName evidence="4">GNAT family N-acetyltransferase</fullName>
    </submittedName>
</protein>
<feature type="domain" description="N-acetyltransferase" evidence="3">
    <location>
        <begin position="3"/>
        <end position="153"/>
    </location>
</feature>